<evidence type="ECO:0000256" key="2">
    <source>
        <dbReference type="ARBA" id="ARBA00010199"/>
    </source>
</evidence>
<keyword evidence="5 6" id="KW-0472">Membrane</keyword>
<evidence type="ECO:0000256" key="6">
    <source>
        <dbReference type="RuleBase" id="RU004914"/>
    </source>
</evidence>
<dbReference type="GO" id="GO:0042910">
    <property type="term" value="F:xenobiotic transmembrane transporter activity"/>
    <property type="evidence" value="ECO:0007669"/>
    <property type="project" value="InterPro"/>
</dbReference>
<comment type="similarity">
    <text evidence="2 6">Belongs to the multi antimicrobial extrusion (MATE) (TC 2.A.66.1) family.</text>
</comment>
<dbReference type="InterPro" id="IPR002528">
    <property type="entry name" value="MATE_fam"/>
</dbReference>
<feature type="transmembrane region" description="Helical" evidence="6">
    <location>
        <begin position="89"/>
        <end position="116"/>
    </location>
</feature>
<comment type="subcellular location">
    <subcellularLocation>
        <location evidence="1">Membrane</location>
        <topology evidence="1">Multi-pass membrane protein</topology>
    </subcellularLocation>
</comment>
<dbReference type="SMR" id="A0A482ES82"/>
<feature type="transmembrane region" description="Helical" evidence="6">
    <location>
        <begin position="455"/>
        <end position="477"/>
    </location>
</feature>
<dbReference type="GO" id="GO:1990961">
    <property type="term" value="P:xenobiotic detoxification by transmembrane export across the plasma membrane"/>
    <property type="evidence" value="ECO:0007669"/>
    <property type="project" value="InterPro"/>
</dbReference>
<keyword evidence="3 6" id="KW-0812">Transmembrane</keyword>
<dbReference type="GO" id="GO:0015297">
    <property type="term" value="F:antiporter activity"/>
    <property type="evidence" value="ECO:0007669"/>
    <property type="project" value="InterPro"/>
</dbReference>
<proteinExistence type="evidence at transcript level"/>
<evidence type="ECO:0000256" key="5">
    <source>
        <dbReference type="ARBA" id="ARBA00023136"/>
    </source>
</evidence>
<organism evidence="7">
    <name type="scientific">Rehmannia glutinosa</name>
    <name type="common">Chinese foxglove</name>
    <dbReference type="NCBI Taxonomy" id="99300"/>
    <lineage>
        <taxon>Eukaryota</taxon>
        <taxon>Viridiplantae</taxon>
        <taxon>Streptophyta</taxon>
        <taxon>Embryophyta</taxon>
        <taxon>Tracheophyta</taxon>
        <taxon>Spermatophyta</taxon>
        <taxon>Magnoliopsida</taxon>
        <taxon>eudicotyledons</taxon>
        <taxon>Gunneridae</taxon>
        <taxon>Pentapetalae</taxon>
        <taxon>asterids</taxon>
        <taxon>lamiids</taxon>
        <taxon>Lamiales</taxon>
        <taxon>Orobanchaceae</taxon>
        <taxon>Rehmannieae</taxon>
        <taxon>Rehmannia</taxon>
    </lineage>
</organism>
<evidence type="ECO:0000256" key="3">
    <source>
        <dbReference type="ARBA" id="ARBA00022692"/>
    </source>
</evidence>
<dbReference type="GO" id="GO:0016020">
    <property type="term" value="C:membrane"/>
    <property type="evidence" value="ECO:0007669"/>
    <property type="project" value="UniProtKB-SubCell"/>
</dbReference>
<evidence type="ECO:0000256" key="4">
    <source>
        <dbReference type="ARBA" id="ARBA00022989"/>
    </source>
</evidence>
<feature type="transmembrane region" description="Helical" evidence="6">
    <location>
        <begin position="137"/>
        <end position="158"/>
    </location>
</feature>
<evidence type="ECO:0000256" key="1">
    <source>
        <dbReference type="ARBA" id="ARBA00004141"/>
    </source>
</evidence>
<feature type="transmembrane region" description="Helical" evidence="6">
    <location>
        <begin position="203"/>
        <end position="221"/>
    </location>
</feature>
<reference evidence="7" key="1">
    <citation type="submission" date="2018-11" db="EMBL/GenBank/DDBJ databases">
        <authorList>
            <person name="Yang Y.H."/>
            <person name="Li M.J."/>
            <person name="Zhang Z.Y."/>
        </authorList>
    </citation>
    <scope>NUCLEOTIDE SEQUENCE</scope>
</reference>
<dbReference type="CDD" id="cd13132">
    <property type="entry name" value="MATE_eukaryotic"/>
    <property type="match status" value="1"/>
</dbReference>
<accession>A0A482ES82</accession>
<dbReference type="EMBL" id="MK120922">
    <property type="protein sequence ID" value="QBM79440.1"/>
    <property type="molecule type" value="mRNA"/>
</dbReference>
<dbReference type="NCBIfam" id="TIGR00797">
    <property type="entry name" value="matE"/>
    <property type="match status" value="1"/>
</dbReference>
<name>A0A482ES82_REHGL</name>
<protein>
    <recommendedName>
        <fullName evidence="6">Protein DETOXIFICATION</fullName>
    </recommendedName>
    <alternativeName>
        <fullName evidence="6">Multidrug and toxic compound extrusion protein</fullName>
    </alternativeName>
</protein>
<keyword evidence="4 6" id="KW-1133">Transmembrane helix</keyword>
<dbReference type="PANTHER" id="PTHR11206">
    <property type="entry name" value="MULTIDRUG RESISTANCE PROTEIN"/>
    <property type="match status" value="1"/>
</dbReference>
<feature type="transmembrane region" description="Helical" evidence="6">
    <location>
        <begin position="425"/>
        <end position="449"/>
    </location>
</feature>
<evidence type="ECO:0000313" key="7">
    <source>
        <dbReference type="EMBL" id="QBM79440.1"/>
    </source>
</evidence>
<dbReference type="AlphaFoldDB" id="A0A482ES82"/>
<feature type="transmembrane region" description="Helical" evidence="6">
    <location>
        <begin position="170"/>
        <end position="191"/>
    </location>
</feature>
<feature type="transmembrane region" description="Helical" evidence="6">
    <location>
        <begin position="396"/>
        <end position="418"/>
    </location>
</feature>
<feature type="transmembrane region" description="Helical" evidence="6">
    <location>
        <begin position="241"/>
        <end position="263"/>
    </location>
</feature>
<feature type="transmembrane region" description="Helical" evidence="6">
    <location>
        <begin position="63"/>
        <end position="83"/>
    </location>
</feature>
<dbReference type="Pfam" id="PF01554">
    <property type="entry name" value="MatE"/>
    <property type="match status" value="2"/>
</dbReference>
<dbReference type="InterPro" id="IPR045069">
    <property type="entry name" value="MATE_euk"/>
</dbReference>
<sequence length="502" mass="54987">MSNIGIEKEETIRTSLLEQSSTDSGQTKLIELEDDHYHQQQINLAQNIWIESKKLWQIVGPAAFTRVASYSLFIITQAFVGHIGDLELAAMSIAINVVLGFDFGLMLGMASALETLCGQAYGAKKYYMLGVYLQRSWIVLLLCSLIMLPALIFATPILKLLGQPADVAELSGVVALCFVPLHFSFAIQFPLQRFLQSQLKNSVIAWVNLGALVVHVLLSWLVVYRLRLGVVGTALTLNVSWWLVVLGLFCYTVCGGCPLTWTGFSGEAFSGLWDFLKLSASSGVMLCLENWYYRILIVMTGNLKNAKIAVDALSICMSINGWEMMIPLAFFAGTGVRVANELGAGNGKGAKFATIVSVTQSILIGLVFWVLIMFFHNEVALIYTSSKVVLEAVSKLSILLAFTVLLNSVQPILSGVAVGSGWQSYVAYINLGCYYLIGLPLGVLMGWVFHQGVMGIWAGMIFGGTAVQTAILAIITMRCDWEMEAAKATQHVRKWSESRNNA</sequence>
<feature type="transmembrane region" description="Helical" evidence="6">
    <location>
        <begin position="352"/>
        <end position="376"/>
    </location>
</feature>